<dbReference type="InterPro" id="IPR029052">
    <property type="entry name" value="Metallo-depent_PP-like"/>
</dbReference>
<dbReference type="GO" id="GO:0008803">
    <property type="term" value="F:bis(5'-nucleosyl)-tetraphosphatase (symmetrical) activity"/>
    <property type="evidence" value="ECO:0007669"/>
    <property type="project" value="UniProtKB-EC"/>
</dbReference>
<dbReference type="EC" id="3.6.1.41" evidence="3"/>
<keyword evidence="4" id="KW-0378">Hydrolase</keyword>
<keyword evidence="11" id="KW-1185">Reference proteome</keyword>
<dbReference type="Proteomes" id="UP000239477">
    <property type="component" value="Chromosome"/>
</dbReference>
<organism evidence="10 11">
    <name type="scientific">Achromobacter spanius</name>
    <dbReference type="NCBI Taxonomy" id="217203"/>
    <lineage>
        <taxon>Bacteria</taxon>
        <taxon>Pseudomonadati</taxon>
        <taxon>Pseudomonadota</taxon>
        <taxon>Betaproteobacteria</taxon>
        <taxon>Burkholderiales</taxon>
        <taxon>Alcaligenaceae</taxon>
        <taxon>Achromobacter</taxon>
    </lineage>
</organism>
<dbReference type="PANTHER" id="PTHR40942:SF4">
    <property type="entry name" value="CYTOCHROME C5"/>
    <property type="match status" value="1"/>
</dbReference>
<protein>
    <recommendedName>
        <fullName evidence="3">bis(5'-nucleosyl)-tetraphosphatase (symmetrical)</fullName>
        <ecNumber evidence="3">3.6.1.41</ecNumber>
    </recommendedName>
    <alternativeName>
        <fullName evidence="6">Ap4A hydrolase</fullName>
    </alternativeName>
    <alternativeName>
        <fullName evidence="5">Diadenosine 5',5'''-P1,P4-tetraphosphate pyrophosphohydrolase</fullName>
    </alternativeName>
    <alternativeName>
        <fullName evidence="7">Diadenosine tetraphosphatase</fullName>
    </alternativeName>
</protein>
<dbReference type="Gene3D" id="3.60.21.10">
    <property type="match status" value="1"/>
</dbReference>
<dbReference type="Pfam" id="PF00149">
    <property type="entry name" value="Metallophos"/>
    <property type="match status" value="1"/>
</dbReference>
<dbReference type="PANTHER" id="PTHR40942">
    <property type="match status" value="1"/>
</dbReference>
<dbReference type="InterPro" id="IPR004843">
    <property type="entry name" value="Calcineurin-like_PHP"/>
</dbReference>
<evidence type="ECO:0000256" key="6">
    <source>
        <dbReference type="ARBA" id="ARBA00032248"/>
    </source>
</evidence>
<comment type="similarity">
    <text evidence="2">Belongs to the Ap4A hydrolase family.</text>
</comment>
<evidence type="ECO:0000313" key="11">
    <source>
        <dbReference type="Proteomes" id="UP000239477"/>
    </source>
</evidence>
<evidence type="ECO:0000259" key="9">
    <source>
        <dbReference type="Pfam" id="PF00149"/>
    </source>
</evidence>
<dbReference type="SUPFAM" id="SSF56300">
    <property type="entry name" value="Metallo-dependent phosphatases"/>
    <property type="match status" value="1"/>
</dbReference>
<gene>
    <name evidence="10" type="ORF">CLM73_14305</name>
</gene>
<dbReference type="OrthoDB" id="9807890at2"/>
<feature type="domain" description="Calcineurin-like phosphoesterase" evidence="9">
    <location>
        <begin position="39"/>
        <end position="171"/>
    </location>
</feature>
<dbReference type="AlphaFoldDB" id="A0A2S0I819"/>
<evidence type="ECO:0000256" key="2">
    <source>
        <dbReference type="ARBA" id="ARBA00005419"/>
    </source>
</evidence>
<name>A0A2S0I819_9BURK</name>
<evidence type="ECO:0000256" key="3">
    <source>
        <dbReference type="ARBA" id="ARBA00012506"/>
    </source>
</evidence>
<dbReference type="PIRSF" id="PIRSF000903">
    <property type="entry name" value="B5n-ttraPtase_sm"/>
    <property type="match status" value="1"/>
</dbReference>
<evidence type="ECO:0000256" key="1">
    <source>
        <dbReference type="ARBA" id="ARBA00003413"/>
    </source>
</evidence>
<evidence type="ECO:0000256" key="7">
    <source>
        <dbReference type="ARBA" id="ARBA00033210"/>
    </source>
</evidence>
<dbReference type="NCBIfam" id="NF001204">
    <property type="entry name" value="PRK00166.1"/>
    <property type="match status" value="1"/>
</dbReference>
<evidence type="ECO:0000313" key="10">
    <source>
        <dbReference type="EMBL" id="AVJ28189.1"/>
    </source>
</evidence>
<evidence type="ECO:0000256" key="8">
    <source>
        <dbReference type="ARBA" id="ARBA00049417"/>
    </source>
</evidence>
<comment type="function">
    <text evidence="1">Hydrolyzes diadenosine 5',5'''-P1,P4-tetraphosphate to yield ADP.</text>
</comment>
<reference evidence="10 11" key="1">
    <citation type="submission" date="2017-09" db="EMBL/GenBank/DDBJ databases">
        <title>Genomic, metabolic, and phenotypic characteristics of bacterial isolates from the natural microbiome of the model nematode Caenorhabditis elegans.</title>
        <authorList>
            <person name="Zimmermann J."/>
            <person name="Obeng N."/>
            <person name="Yang W."/>
            <person name="Obeng O."/>
            <person name="Kissoyan K."/>
            <person name="Pees B."/>
            <person name="Dirksen P."/>
            <person name="Hoppner M."/>
            <person name="Franke A."/>
            <person name="Rosenstiel P."/>
            <person name="Leippe M."/>
            <person name="Dierking K."/>
            <person name="Kaleta C."/>
            <person name="Schulenburg H."/>
        </authorList>
    </citation>
    <scope>NUCLEOTIDE SEQUENCE [LARGE SCALE GENOMIC DNA]</scope>
    <source>
        <strain evidence="10 11">MYb73</strain>
    </source>
</reference>
<accession>A0A2S0I819</accession>
<dbReference type="EMBL" id="CP023270">
    <property type="protein sequence ID" value="AVJ28189.1"/>
    <property type="molecule type" value="Genomic_DNA"/>
</dbReference>
<evidence type="ECO:0000256" key="5">
    <source>
        <dbReference type="ARBA" id="ARBA00031248"/>
    </source>
</evidence>
<comment type="catalytic activity">
    <reaction evidence="8">
        <text>P(1),P(4)-bis(5'-adenosyl) tetraphosphate + H2O = 2 ADP + 2 H(+)</text>
        <dbReference type="Rhea" id="RHEA:24252"/>
        <dbReference type="ChEBI" id="CHEBI:15377"/>
        <dbReference type="ChEBI" id="CHEBI:15378"/>
        <dbReference type="ChEBI" id="CHEBI:58141"/>
        <dbReference type="ChEBI" id="CHEBI:456216"/>
        <dbReference type="EC" id="3.6.1.41"/>
    </reaction>
</comment>
<sequence>MLRRRVRQPIRRLPITPAATLAGDPPLTEDAPDTQRPAIWAIGDVHGCCQSLDALLASPEIAGDPDCRFWFVGDLVNRGPSNAETLRRVMSLGDRATVVLGNHDLRALGVAAGCLRPDARDTLGDLFDAPDAELMLDWLRAQPLIHVQDRHVLVHAGLYPGWDVLQALAHAGEVEAMLRDSEWRRHMRTLSGAAPLAWSAKLDMQQRLRFIVSAFTRMRLCTRNASLAPGAKSTPGRWPRETLPWFDLPRRAGADKTIVFGHWATLGLLVRSDAVCLDTGCVTGGPLTAYRLSDRKLVQVTREALAQVA</sequence>
<dbReference type="InterPro" id="IPR004617">
    <property type="entry name" value="ApaH"/>
</dbReference>
<proteinExistence type="inferred from homology"/>
<evidence type="ECO:0000256" key="4">
    <source>
        <dbReference type="ARBA" id="ARBA00022801"/>
    </source>
</evidence>